<gene>
    <name evidence="3" type="ORF">AAFF_G00273320</name>
</gene>
<accession>A0AAD7WSK7</accession>
<dbReference type="AlphaFoldDB" id="A0AAD7WSK7"/>
<name>A0AAD7WSK7_9TELE</name>
<protein>
    <submittedName>
        <fullName evidence="3">Uncharacterized protein</fullName>
    </submittedName>
</protein>
<feature type="compositionally biased region" description="Low complexity" evidence="1">
    <location>
        <begin position="194"/>
        <end position="204"/>
    </location>
</feature>
<proteinExistence type="predicted"/>
<dbReference type="Proteomes" id="UP001221898">
    <property type="component" value="Unassembled WGS sequence"/>
</dbReference>
<feature type="compositionally biased region" description="Low complexity" evidence="1">
    <location>
        <begin position="152"/>
        <end position="167"/>
    </location>
</feature>
<keyword evidence="4" id="KW-1185">Reference proteome</keyword>
<feature type="chain" id="PRO_5042025213" evidence="2">
    <location>
        <begin position="20"/>
        <end position="215"/>
    </location>
</feature>
<feature type="signal peptide" evidence="2">
    <location>
        <begin position="1"/>
        <end position="19"/>
    </location>
</feature>
<keyword evidence="2" id="KW-0732">Signal</keyword>
<evidence type="ECO:0000256" key="2">
    <source>
        <dbReference type="SAM" id="SignalP"/>
    </source>
</evidence>
<evidence type="ECO:0000313" key="3">
    <source>
        <dbReference type="EMBL" id="KAJ8407475.1"/>
    </source>
</evidence>
<feature type="region of interest" description="Disordered" evidence="1">
    <location>
        <begin position="133"/>
        <end position="215"/>
    </location>
</feature>
<dbReference type="EMBL" id="JAINUG010000038">
    <property type="protein sequence ID" value="KAJ8407475.1"/>
    <property type="molecule type" value="Genomic_DNA"/>
</dbReference>
<sequence length="215" mass="22016">MKFLASVIFTAIIFQVSLAKKLRLITGLNGGLVTGVNPGLLVGGVQPAFLGGGLGVQPALLGGGLGVQPAILGGNLLAQPQLSQMIPGYPTYMVPPQGMPFGVPNLGAPQQQFPGQGGLPGNGINAFGGQMGQMGQNQPQQQGAQGNGGNFNDGNFNGGNFNQQQGPALPGPLRRIKRSNLRKACNERPSVDSQIPTQITPTPTAAEENTSPNTA</sequence>
<comment type="caution">
    <text evidence="3">The sequence shown here is derived from an EMBL/GenBank/DDBJ whole genome shotgun (WGS) entry which is preliminary data.</text>
</comment>
<reference evidence="3" key="1">
    <citation type="journal article" date="2023" name="Science">
        <title>Genome structures resolve the early diversification of teleost fishes.</title>
        <authorList>
            <person name="Parey E."/>
            <person name="Louis A."/>
            <person name="Montfort J."/>
            <person name="Bouchez O."/>
            <person name="Roques C."/>
            <person name="Iampietro C."/>
            <person name="Lluch J."/>
            <person name="Castinel A."/>
            <person name="Donnadieu C."/>
            <person name="Desvignes T."/>
            <person name="Floi Bucao C."/>
            <person name="Jouanno E."/>
            <person name="Wen M."/>
            <person name="Mejri S."/>
            <person name="Dirks R."/>
            <person name="Jansen H."/>
            <person name="Henkel C."/>
            <person name="Chen W.J."/>
            <person name="Zahm M."/>
            <person name="Cabau C."/>
            <person name="Klopp C."/>
            <person name="Thompson A.W."/>
            <person name="Robinson-Rechavi M."/>
            <person name="Braasch I."/>
            <person name="Lecointre G."/>
            <person name="Bobe J."/>
            <person name="Postlethwait J.H."/>
            <person name="Berthelot C."/>
            <person name="Roest Crollius H."/>
            <person name="Guiguen Y."/>
        </authorList>
    </citation>
    <scope>NUCLEOTIDE SEQUENCE</scope>
    <source>
        <strain evidence="3">NC1722</strain>
    </source>
</reference>
<evidence type="ECO:0000256" key="1">
    <source>
        <dbReference type="SAM" id="MobiDB-lite"/>
    </source>
</evidence>
<organism evidence="3 4">
    <name type="scientific">Aldrovandia affinis</name>
    <dbReference type="NCBI Taxonomy" id="143900"/>
    <lineage>
        <taxon>Eukaryota</taxon>
        <taxon>Metazoa</taxon>
        <taxon>Chordata</taxon>
        <taxon>Craniata</taxon>
        <taxon>Vertebrata</taxon>
        <taxon>Euteleostomi</taxon>
        <taxon>Actinopterygii</taxon>
        <taxon>Neopterygii</taxon>
        <taxon>Teleostei</taxon>
        <taxon>Notacanthiformes</taxon>
        <taxon>Halosauridae</taxon>
        <taxon>Aldrovandia</taxon>
    </lineage>
</organism>
<evidence type="ECO:0000313" key="4">
    <source>
        <dbReference type="Proteomes" id="UP001221898"/>
    </source>
</evidence>
<feature type="compositionally biased region" description="Low complexity" evidence="1">
    <location>
        <begin position="133"/>
        <end position="144"/>
    </location>
</feature>